<keyword evidence="3" id="KW-1185">Reference proteome</keyword>
<feature type="region of interest" description="Disordered" evidence="1">
    <location>
        <begin position="26"/>
        <end position="56"/>
    </location>
</feature>
<sequence length="112" mass="12665">MYLHFLSQSVSCCRWHLCWGGRAPPARDLRGARGGRQDDCAPAPRSDVRGSFVRRGELTEPALRGTDFQSMREIRRRPPPPARTDLRYERELWAATGKVTAVTTQIQSTDPV</sequence>
<proteinExistence type="predicted"/>
<gene>
    <name evidence="2" type="ORF">SKAU_G00230590</name>
</gene>
<dbReference type="AlphaFoldDB" id="A0A9Q1F5Q4"/>
<evidence type="ECO:0000256" key="1">
    <source>
        <dbReference type="SAM" id="MobiDB-lite"/>
    </source>
</evidence>
<dbReference type="EMBL" id="JAINUF010000008">
    <property type="protein sequence ID" value="KAJ8351583.1"/>
    <property type="molecule type" value="Genomic_DNA"/>
</dbReference>
<reference evidence="2" key="1">
    <citation type="journal article" date="2023" name="Science">
        <title>Genome structures resolve the early diversification of teleost fishes.</title>
        <authorList>
            <person name="Parey E."/>
            <person name="Louis A."/>
            <person name="Montfort J."/>
            <person name="Bouchez O."/>
            <person name="Roques C."/>
            <person name="Iampietro C."/>
            <person name="Lluch J."/>
            <person name="Castinel A."/>
            <person name="Donnadieu C."/>
            <person name="Desvignes T."/>
            <person name="Floi Bucao C."/>
            <person name="Jouanno E."/>
            <person name="Wen M."/>
            <person name="Mejri S."/>
            <person name="Dirks R."/>
            <person name="Jansen H."/>
            <person name="Henkel C."/>
            <person name="Chen W.J."/>
            <person name="Zahm M."/>
            <person name="Cabau C."/>
            <person name="Klopp C."/>
            <person name="Thompson A.W."/>
            <person name="Robinson-Rechavi M."/>
            <person name="Braasch I."/>
            <person name="Lecointre G."/>
            <person name="Bobe J."/>
            <person name="Postlethwait J.H."/>
            <person name="Berthelot C."/>
            <person name="Roest Crollius H."/>
            <person name="Guiguen Y."/>
        </authorList>
    </citation>
    <scope>NUCLEOTIDE SEQUENCE</scope>
    <source>
        <strain evidence="2">WJC10195</strain>
    </source>
</reference>
<comment type="caution">
    <text evidence="2">The sequence shown here is derived from an EMBL/GenBank/DDBJ whole genome shotgun (WGS) entry which is preliminary data.</text>
</comment>
<dbReference type="Proteomes" id="UP001152622">
    <property type="component" value="Chromosome 8"/>
</dbReference>
<evidence type="ECO:0000313" key="2">
    <source>
        <dbReference type="EMBL" id="KAJ8351583.1"/>
    </source>
</evidence>
<name>A0A9Q1F5Q4_SYNKA</name>
<protein>
    <submittedName>
        <fullName evidence="2">Uncharacterized protein</fullName>
    </submittedName>
</protein>
<feature type="compositionally biased region" description="Basic and acidic residues" evidence="1">
    <location>
        <begin position="26"/>
        <end position="39"/>
    </location>
</feature>
<evidence type="ECO:0000313" key="3">
    <source>
        <dbReference type="Proteomes" id="UP001152622"/>
    </source>
</evidence>
<organism evidence="2 3">
    <name type="scientific">Synaphobranchus kaupii</name>
    <name type="common">Kaup's arrowtooth eel</name>
    <dbReference type="NCBI Taxonomy" id="118154"/>
    <lineage>
        <taxon>Eukaryota</taxon>
        <taxon>Metazoa</taxon>
        <taxon>Chordata</taxon>
        <taxon>Craniata</taxon>
        <taxon>Vertebrata</taxon>
        <taxon>Euteleostomi</taxon>
        <taxon>Actinopterygii</taxon>
        <taxon>Neopterygii</taxon>
        <taxon>Teleostei</taxon>
        <taxon>Anguilliformes</taxon>
        <taxon>Synaphobranchidae</taxon>
        <taxon>Synaphobranchus</taxon>
    </lineage>
</organism>
<accession>A0A9Q1F5Q4</accession>